<evidence type="ECO:0000313" key="1">
    <source>
        <dbReference type="EMBL" id="ATQ53297.1"/>
    </source>
</evidence>
<proteinExistence type="predicted"/>
<dbReference type="AlphaFoldDB" id="A0AAI8EAT8"/>
<gene>
    <name evidence="1" type="ORF">CS875_11395</name>
</gene>
<dbReference type="Proteomes" id="UP000230889">
    <property type="component" value="Chromosome 2"/>
</dbReference>
<evidence type="ECO:0000313" key="2">
    <source>
        <dbReference type="Proteomes" id="UP000230889"/>
    </source>
</evidence>
<sequence length="69" mass="8303">MRRFPGRWPPHYPSRQLFDEYSSDFANGSIWVFARKGKALSHIFAARRFFPCRKFGYFKLVKNNWVAFP</sequence>
<organism evidence="1 2">
    <name type="scientific">Brucella suis</name>
    <dbReference type="NCBI Taxonomy" id="29461"/>
    <lineage>
        <taxon>Bacteria</taxon>
        <taxon>Pseudomonadati</taxon>
        <taxon>Pseudomonadota</taxon>
        <taxon>Alphaproteobacteria</taxon>
        <taxon>Hyphomicrobiales</taxon>
        <taxon>Brucellaceae</taxon>
        <taxon>Brucella/Ochrobactrum group</taxon>
        <taxon>Brucella</taxon>
    </lineage>
</organism>
<protein>
    <submittedName>
        <fullName evidence="1">Uncharacterized protein</fullName>
    </submittedName>
</protein>
<name>A0AAI8EAT8_BRUSS</name>
<accession>A0AAI8EAT8</accession>
<dbReference type="EMBL" id="CP024421">
    <property type="protein sequence ID" value="ATQ53297.1"/>
    <property type="molecule type" value="Genomic_DNA"/>
</dbReference>
<reference evidence="1 2" key="1">
    <citation type="submission" date="2017-10" db="EMBL/GenBank/DDBJ databases">
        <title>First isolation and characterization of Brucella suis from yak.</title>
        <authorList>
            <person name="Yang X."/>
            <person name="Wang N."/>
            <person name="Cao X."/>
            <person name="Bie P."/>
            <person name="Wang J."/>
            <person name="Lyu Y."/>
            <person name="Wu Q."/>
        </authorList>
    </citation>
    <scope>NUCLEOTIDE SEQUENCE [LARGE SCALE GENOMIC DNA]</scope>
    <source>
        <strain evidence="1 2">QH05</strain>
    </source>
</reference>